<accession>A0A328AF46</accession>
<evidence type="ECO:0000256" key="1">
    <source>
        <dbReference type="SAM" id="SignalP"/>
    </source>
</evidence>
<evidence type="ECO:0000313" key="3">
    <source>
        <dbReference type="Proteomes" id="UP000249254"/>
    </source>
</evidence>
<protein>
    <submittedName>
        <fullName evidence="2">Uncharacterized protein</fullName>
    </submittedName>
</protein>
<sequence>MKLQTLAAACAALVSLSATAAFASEPVTAKLQAPVAEKTKFIAGGAMFVCEGDACVANAPTSQTFATSTCKAIASKVGAVASFSARKALDDARVTECNAAAPAKTALAKQ</sequence>
<proteinExistence type="predicted"/>
<feature type="signal peptide" evidence="1">
    <location>
        <begin position="1"/>
        <end position="23"/>
    </location>
</feature>
<dbReference type="InterPro" id="IPR058067">
    <property type="entry name" value="CC_3452-like"/>
</dbReference>
<keyword evidence="1" id="KW-0732">Signal</keyword>
<dbReference type="AlphaFoldDB" id="A0A328AF46"/>
<feature type="chain" id="PRO_5016252913" evidence="1">
    <location>
        <begin position="24"/>
        <end position="110"/>
    </location>
</feature>
<organism evidence="2 3">
    <name type="scientific">Phenylobacterium soli</name>
    <dbReference type="NCBI Taxonomy" id="2170551"/>
    <lineage>
        <taxon>Bacteria</taxon>
        <taxon>Pseudomonadati</taxon>
        <taxon>Pseudomonadota</taxon>
        <taxon>Alphaproteobacteria</taxon>
        <taxon>Caulobacterales</taxon>
        <taxon>Caulobacteraceae</taxon>
        <taxon>Phenylobacterium</taxon>
    </lineage>
</organism>
<dbReference type="InterPro" id="IPR058513">
    <property type="entry name" value="DUF8200"/>
</dbReference>
<dbReference type="NCBIfam" id="NF047636">
    <property type="entry name" value="CC_3452_fam"/>
    <property type="match status" value="1"/>
</dbReference>
<comment type="caution">
    <text evidence="2">The sequence shown here is derived from an EMBL/GenBank/DDBJ whole genome shotgun (WGS) entry which is preliminary data.</text>
</comment>
<dbReference type="Pfam" id="PF26624">
    <property type="entry name" value="DUF8200"/>
    <property type="match status" value="1"/>
</dbReference>
<dbReference type="Proteomes" id="UP000249254">
    <property type="component" value="Unassembled WGS sequence"/>
</dbReference>
<keyword evidence="3" id="KW-1185">Reference proteome</keyword>
<dbReference type="OrthoDB" id="7594837at2"/>
<dbReference type="EMBL" id="QFYQ01000001">
    <property type="protein sequence ID" value="RAK53340.1"/>
    <property type="molecule type" value="Genomic_DNA"/>
</dbReference>
<evidence type="ECO:0000313" key="2">
    <source>
        <dbReference type="EMBL" id="RAK53340.1"/>
    </source>
</evidence>
<gene>
    <name evidence="2" type="ORF">DJ017_01745</name>
</gene>
<name>A0A328AF46_9CAUL</name>
<dbReference type="RefSeq" id="WP_111527092.1">
    <property type="nucleotide sequence ID" value="NZ_JBHRSG010000001.1"/>
</dbReference>
<reference evidence="3" key="1">
    <citation type="submission" date="2018-05" db="EMBL/GenBank/DDBJ databases">
        <authorList>
            <person name="Li X."/>
        </authorList>
    </citation>
    <scope>NUCLEOTIDE SEQUENCE [LARGE SCALE GENOMIC DNA]</scope>
    <source>
        <strain evidence="3">LX32</strain>
    </source>
</reference>